<dbReference type="PANTHER" id="PTHR43677:SF11">
    <property type="entry name" value="ZINC-CONTAINING ALCOHOL DEHYDROGENASE"/>
    <property type="match status" value="1"/>
</dbReference>
<dbReference type="Gene3D" id="3.90.180.10">
    <property type="entry name" value="Medium-chain alcohol dehydrogenases, catalytic domain"/>
    <property type="match status" value="1"/>
</dbReference>
<sequence>MDAAVITACGRPPAVARREPPRPGDGQVRVRVAAAPITPLDVLCATGTSYFGPPATPYVPGVQGVGHLDNGTPVWFATAAGMRPGDGSMAEHCVVPYADVVALPDGVDTIVAALGLSAVAALMALTWRGELSPGEQVVILGAGGVVGQAAVQLARLHGARRVVAAARSAAARERARLLGADAVVTLGDTDDVDTLAGRLVDACDGPADVVLDPLFGVPAAAALRTLAPHGRLVNLGSSAGDQAPFDSATLRSRSLRILGYTNNELDPAQRAQAIREIADHVAAGRLAATHETVPLAEVADAWTRQADGRAAGRIVLTMPRR</sequence>
<evidence type="ECO:0000259" key="1">
    <source>
        <dbReference type="SMART" id="SM00829"/>
    </source>
</evidence>
<dbReference type="Pfam" id="PF00107">
    <property type="entry name" value="ADH_zinc_N"/>
    <property type="match status" value="1"/>
</dbReference>
<dbReference type="InterPro" id="IPR011032">
    <property type="entry name" value="GroES-like_sf"/>
</dbReference>
<reference evidence="2" key="1">
    <citation type="submission" date="2021-01" db="EMBL/GenBank/DDBJ databases">
        <title>Whole genome shotgun sequence of Verrucosispora sediminis NBRC 107745.</title>
        <authorList>
            <person name="Komaki H."/>
            <person name="Tamura T."/>
        </authorList>
    </citation>
    <scope>NUCLEOTIDE SEQUENCE</scope>
    <source>
        <strain evidence="2">NBRC 107745</strain>
    </source>
</reference>
<dbReference type="EMBL" id="BOPD01000011">
    <property type="protein sequence ID" value="GIJ32858.1"/>
    <property type="molecule type" value="Genomic_DNA"/>
</dbReference>
<dbReference type="InterPro" id="IPR051397">
    <property type="entry name" value="Zn-ADH-like_protein"/>
</dbReference>
<dbReference type="Proteomes" id="UP000607311">
    <property type="component" value="Unassembled WGS sequence"/>
</dbReference>
<proteinExistence type="predicted"/>
<dbReference type="RefSeq" id="WP_093405768.1">
    <property type="nucleotide sequence ID" value="NZ_BOPD01000011.1"/>
</dbReference>
<protein>
    <submittedName>
        <fullName evidence="2">NADPH:quinone reductase</fullName>
    </submittedName>
</protein>
<feature type="domain" description="Enoyl reductase (ER)" evidence="1">
    <location>
        <begin position="10"/>
        <end position="316"/>
    </location>
</feature>
<dbReference type="InterPro" id="IPR020843">
    <property type="entry name" value="ER"/>
</dbReference>
<comment type="caution">
    <text evidence="2">The sequence shown here is derived from an EMBL/GenBank/DDBJ whole genome shotgun (WGS) entry which is preliminary data.</text>
</comment>
<evidence type="ECO:0000313" key="3">
    <source>
        <dbReference type="Proteomes" id="UP000607311"/>
    </source>
</evidence>
<dbReference type="InterPro" id="IPR013149">
    <property type="entry name" value="ADH-like_C"/>
</dbReference>
<dbReference type="GO" id="GO:0016491">
    <property type="term" value="F:oxidoreductase activity"/>
    <property type="evidence" value="ECO:0007669"/>
    <property type="project" value="InterPro"/>
</dbReference>
<dbReference type="Gene3D" id="3.40.50.720">
    <property type="entry name" value="NAD(P)-binding Rossmann-like Domain"/>
    <property type="match status" value="1"/>
</dbReference>
<dbReference type="PANTHER" id="PTHR43677">
    <property type="entry name" value="SHORT-CHAIN DEHYDROGENASE/REDUCTASE"/>
    <property type="match status" value="1"/>
</dbReference>
<dbReference type="OrthoDB" id="4330785at2"/>
<dbReference type="InterPro" id="IPR036291">
    <property type="entry name" value="NAD(P)-bd_dom_sf"/>
</dbReference>
<dbReference type="SUPFAM" id="SSF51735">
    <property type="entry name" value="NAD(P)-binding Rossmann-fold domains"/>
    <property type="match status" value="1"/>
</dbReference>
<organism evidence="2 3">
    <name type="scientific">Micromonospora sediminimaris</name>
    <dbReference type="NCBI Taxonomy" id="547162"/>
    <lineage>
        <taxon>Bacteria</taxon>
        <taxon>Bacillati</taxon>
        <taxon>Actinomycetota</taxon>
        <taxon>Actinomycetes</taxon>
        <taxon>Micromonosporales</taxon>
        <taxon>Micromonosporaceae</taxon>
        <taxon>Micromonospora</taxon>
    </lineage>
</organism>
<dbReference type="SUPFAM" id="SSF50129">
    <property type="entry name" value="GroES-like"/>
    <property type="match status" value="1"/>
</dbReference>
<dbReference type="AlphaFoldDB" id="A0A9W5URF7"/>
<accession>A0A9W5URF7</accession>
<name>A0A9W5URF7_9ACTN</name>
<gene>
    <name evidence="2" type="primary">qor_1</name>
    <name evidence="2" type="ORF">Vse01_20060</name>
</gene>
<evidence type="ECO:0000313" key="2">
    <source>
        <dbReference type="EMBL" id="GIJ32858.1"/>
    </source>
</evidence>
<dbReference type="SMART" id="SM00829">
    <property type="entry name" value="PKS_ER"/>
    <property type="match status" value="1"/>
</dbReference>
<keyword evidence="3" id="KW-1185">Reference proteome</keyword>